<dbReference type="InterPro" id="IPR022233">
    <property type="entry name" value="TRAPPC10/Trs130_C"/>
</dbReference>
<dbReference type="InterPro" id="IPR056913">
    <property type="entry name" value="TRAPPC10/Trs130_N"/>
</dbReference>
<feature type="domain" description="Trafficking protein particle complex subunit 11" evidence="5">
    <location>
        <begin position="460"/>
        <end position="543"/>
    </location>
</feature>
<dbReference type="InParanoid" id="A0A7R8V563"/>
<dbReference type="PANTHER" id="PTHR13251:SF3">
    <property type="entry name" value="TRAFFICKING PROTEIN PARTICLE COMPLEX SUBUNIT 10"/>
    <property type="match status" value="1"/>
</dbReference>
<dbReference type="Pfam" id="PF11817">
    <property type="entry name" value="Foie-gras_1"/>
    <property type="match status" value="1"/>
</dbReference>
<protein>
    <recommendedName>
        <fullName evidence="11">Trafficking protein particle complex subunit 10</fullName>
    </recommendedName>
</protein>
<gene>
    <name evidence="9" type="ORF">HERILL_LOCUS15351</name>
</gene>
<dbReference type="Proteomes" id="UP000594454">
    <property type="component" value="Chromosome 6"/>
</dbReference>
<feature type="compositionally biased region" description="Basic residues" evidence="4">
    <location>
        <begin position="434"/>
        <end position="444"/>
    </location>
</feature>
<dbReference type="OMA" id="TKVHENP"/>
<dbReference type="Pfam" id="PF12584">
    <property type="entry name" value="TRAPPC10"/>
    <property type="match status" value="1"/>
</dbReference>
<reference evidence="9 10" key="1">
    <citation type="submission" date="2020-11" db="EMBL/GenBank/DDBJ databases">
        <authorList>
            <person name="Wallbank WR R."/>
            <person name="Pardo Diaz C."/>
            <person name="Kozak K."/>
            <person name="Martin S."/>
            <person name="Jiggins C."/>
            <person name="Moest M."/>
            <person name="Warren A I."/>
            <person name="Generalovic N T."/>
            <person name="Byers J.R.P. K."/>
            <person name="Montejo-Kovacevich G."/>
            <person name="Yen C E."/>
        </authorList>
    </citation>
    <scope>NUCLEOTIDE SEQUENCE [LARGE SCALE GENOMIC DNA]</scope>
</reference>
<dbReference type="AlphaFoldDB" id="A0A7R8V563"/>
<name>A0A7R8V563_HERIL</name>
<keyword evidence="2" id="KW-0813">Transport</keyword>
<dbReference type="GO" id="GO:0005829">
    <property type="term" value="C:cytosol"/>
    <property type="evidence" value="ECO:0007669"/>
    <property type="project" value="GOC"/>
</dbReference>
<dbReference type="SUPFAM" id="SSF48452">
    <property type="entry name" value="TPR-like"/>
    <property type="match status" value="1"/>
</dbReference>
<dbReference type="EMBL" id="LR899014">
    <property type="protein sequence ID" value="CAD7093038.1"/>
    <property type="molecule type" value="Genomic_DNA"/>
</dbReference>
<dbReference type="Pfam" id="PF23036">
    <property type="entry name" value="TRAPPC10_1st"/>
    <property type="match status" value="1"/>
</dbReference>
<evidence type="ECO:0000259" key="8">
    <source>
        <dbReference type="Pfam" id="PF23604"/>
    </source>
</evidence>
<feature type="domain" description="TRAPPC10/Trs130 N-terminal" evidence="7">
    <location>
        <begin position="2"/>
        <end position="314"/>
    </location>
</feature>
<dbReference type="Pfam" id="PF23604">
    <property type="entry name" value="Ig_TRAPPC10"/>
    <property type="match status" value="1"/>
</dbReference>
<evidence type="ECO:0000256" key="1">
    <source>
        <dbReference type="ARBA" id="ARBA00004555"/>
    </source>
</evidence>
<dbReference type="GO" id="GO:0006891">
    <property type="term" value="P:intra-Golgi vesicle-mediated transport"/>
    <property type="evidence" value="ECO:0007669"/>
    <property type="project" value="TreeGrafter"/>
</dbReference>
<feature type="region of interest" description="Disordered" evidence="4">
    <location>
        <begin position="425"/>
        <end position="446"/>
    </location>
</feature>
<dbReference type="FunCoup" id="A0A7R8V563">
    <property type="interactions" value="1130"/>
</dbReference>
<evidence type="ECO:0000256" key="3">
    <source>
        <dbReference type="ARBA" id="ARBA00023034"/>
    </source>
</evidence>
<dbReference type="GO" id="GO:0034498">
    <property type="term" value="P:early endosome to Golgi transport"/>
    <property type="evidence" value="ECO:0007669"/>
    <property type="project" value="TreeGrafter"/>
</dbReference>
<evidence type="ECO:0000256" key="2">
    <source>
        <dbReference type="ARBA" id="ARBA00022448"/>
    </source>
</evidence>
<dbReference type="PANTHER" id="PTHR13251">
    <property type="entry name" value="EPILEPSY HOLOPROSENCEPHALY CANDIDATE 1/TMEM1"/>
    <property type="match status" value="1"/>
</dbReference>
<dbReference type="GO" id="GO:1990071">
    <property type="term" value="C:TRAPPII protein complex"/>
    <property type="evidence" value="ECO:0007669"/>
    <property type="project" value="InterPro"/>
</dbReference>
<evidence type="ECO:0008006" key="11">
    <source>
        <dbReference type="Google" id="ProtNLM"/>
    </source>
</evidence>
<dbReference type="InterPro" id="IPR011990">
    <property type="entry name" value="TPR-like_helical_dom_sf"/>
</dbReference>
<proteinExistence type="predicted"/>
<evidence type="ECO:0000259" key="6">
    <source>
        <dbReference type="Pfam" id="PF12584"/>
    </source>
</evidence>
<feature type="domain" description="TRAPPC10/Trs130 C-terminal" evidence="6">
    <location>
        <begin position="962"/>
        <end position="1120"/>
    </location>
</feature>
<evidence type="ECO:0000259" key="7">
    <source>
        <dbReference type="Pfam" id="PF23036"/>
    </source>
</evidence>
<evidence type="ECO:0000256" key="4">
    <source>
        <dbReference type="SAM" id="MobiDB-lite"/>
    </source>
</evidence>
<sequence>MNNKPILTYAGAEQLFRSLESHIVSAIPLDTYEWRRPYGRPIKNVRLDAKFQQFSTEPLEKYRKGEWSIQEHPVLHIFITECNDIETYKTVIRDEIDTWLKTLQLYNIDDWMILLVETIDVRKTKNLIPRTTVLDKIRLDFASKSGDRCISVLNPAKFEQRSTESFRCLVQRIKHLMLVSYNKNIIKYEELIRAQREKRNHDGWSFLKYFLLQEELALILENLGLYTEALVQYDELDAMFSQFVTNSVFGEKHKWLETFRQQTASFPGISLKKKNKFKARDDIISGTITLIDFRNYLFERQCILLEQCDRTAEIGERLLPFLFSTLRELEVMKIEAPVGALSCWEFVCALEVLDICDRAMETKEVSCFQHCAPIWNLAKDKLYELGKLCGLLPGFTPTSEQLHTVVQLSAGIGDEPETEEMFVETQPQIEKKSHSPNRKPKKSSTQKLKDALGANEAFQKLYLELCELAISTYKHVSRLRSARLVGLDLGNFYCALNEPNKAVVFFTDLLRELKSENWNHLASQTLLELASCYRKMDDLLAYTKTCSTISCCLEMEILVRTFYFDEFLKSLKALKDHLTIDAGSNLNLALLEDHFKILGVKLLNEKLIIQDDFVVVQLKLDSYFPREVYAEKILLSFDMNSNVNEFTVNASLNESPILPISLHLDYKQDNTLACASVACETVKSKQPVRRTSSTRRKLSPTVRTDFTNSVCIECGVAIHPGVNVFELRCKAVRVGIWRFKQLSIHIDRIEFLSDRIPLKMDPFEITTKPASAVLSFKNLIAGIEQPVQLIVSGGSFIFPPDAKIVLKCSKHLKVRLRDASDDSLESQINIPLVAFKSFEERTIELDVLSELPGRSADKKIEHKVTLLCPWSRNEIEIPLHFLPALTTSCRLHTCGTQKFLHVCLKGLDGHLSLIEPKMTCEAVGVSLIDLNSKSPQQIEIYKNLTVSYLWELQVEPLKTETELPVIKVNFSAKYTNFDKPGVFRSFACSFDVTDYTTLFRIQAHIEPSELCRVGSVCSLHLKISKVHDNPFSDLMYEVLADQNMWAVCGRSAGVISMLDVECHSISLDVLPLSAGFLPLPNVRLSKYISSKSKTESRPKPLPFPPGQIYNSTKSIQIHVLAGANAEQ</sequence>
<evidence type="ECO:0000313" key="9">
    <source>
        <dbReference type="EMBL" id="CAD7093038.1"/>
    </source>
</evidence>
<dbReference type="InterPro" id="IPR045126">
    <property type="entry name" value="TRAPPC10/Trs130"/>
</dbReference>
<evidence type="ECO:0000259" key="5">
    <source>
        <dbReference type="Pfam" id="PF11817"/>
    </source>
</evidence>
<organism evidence="9 10">
    <name type="scientific">Hermetia illucens</name>
    <name type="common">Black soldier fly</name>
    <dbReference type="NCBI Taxonomy" id="343691"/>
    <lineage>
        <taxon>Eukaryota</taxon>
        <taxon>Metazoa</taxon>
        <taxon>Ecdysozoa</taxon>
        <taxon>Arthropoda</taxon>
        <taxon>Hexapoda</taxon>
        <taxon>Insecta</taxon>
        <taxon>Pterygota</taxon>
        <taxon>Neoptera</taxon>
        <taxon>Endopterygota</taxon>
        <taxon>Diptera</taxon>
        <taxon>Brachycera</taxon>
        <taxon>Stratiomyomorpha</taxon>
        <taxon>Stratiomyidae</taxon>
        <taxon>Hermetiinae</taxon>
        <taxon>Hermetia</taxon>
    </lineage>
</organism>
<dbReference type="OrthoDB" id="10256906at2759"/>
<evidence type="ECO:0000313" key="10">
    <source>
        <dbReference type="Proteomes" id="UP000594454"/>
    </source>
</evidence>
<comment type="subcellular location">
    <subcellularLocation>
        <location evidence="1">Golgi apparatus</location>
    </subcellularLocation>
</comment>
<feature type="domain" description="TRAPPC10 Ig-like" evidence="8">
    <location>
        <begin position="767"/>
        <end position="883"/>
    </location>
</feature>
<keyword evidence="10" id="KW-1185">Reference proteome</keyword>
<dbReference type="InterPro" id="IPR056917">
    <property type="entry name" value="Ig_TRAPPC10"/>
</dbReference>
<keyword evidence="3" id="KW-0333">Golgi apparatus</keyword>
<accession>A0A7R8V563</accession>
<dbReference type="InterPro" id="IPR021773">
    <property type="entry name" value="TPC11"/>
</dbReference>